<dbReference type="Proteomes" id="UP000290975">
    <property type="component" value="Unassembled WGS sequence"/>
</dbReference>
<sequence>MTHRPIGYYVHHHGAGHRARAKAIAAVIDWPVVLLGTGLDTAGIDLCDDRPLSGSFDGVDETASRPAALHYAPLDHEGVRSRVAKIAQWIATARPALLVVDVSVEVAMLARLASVTTIYVRLNGDRSDVAHLDAFRGATALLAPFHRDLEMPSTPLWIRNKSRYLPGITPTTPDHLAEDNRILVVIGRGGPPGDGPAIAQAARACPNMQWRVIGPVTATADRPANLDLAGWVNDPAQEIARAGLIIGAAGDGLVSAVLAANRPFLCIPEDRPFNEQLATAHGLGRLNAAVVLDTWPSPDQWPGLIRQAKMLPPQCRKRLHDRDGVDTAARWLAGMAAAAVQELDPVA</sequence>
<dbReference type="EMBL" id="BBQY01000023">
    <property type="protein sequence ID" value="GBH32120.1"/>
    <property type="molecule type" value="Genomic_DNA"/>
</dbReference>
<dbReference type="STRING" id="1192759.GCA_000277525_02611"/>
<organism evidence="1 2">
    <name type="scientific">Sphingobium xenophagum</name>
    <dbReference type="NCBI Taxonomy" id="121428"/>
    <lineage>
        <taxon>Bacteria</taxon>
        <taxon>Pseudomonadati</taxon>
        <taxon>Pseudomonadota</taxon>
        <taxon>Alphaproteobacteria</taxon>
        <taxon>Sphingomonadales</taxon>
        <taxon>Sphingomonadaceae</taxon>
        <taxon>Sphingobium</taxon>
    </lineage>
</organism>
<keyword evidence="2" id="KW-1185">Reference proteome</keyword>
<gene>
    <name evidence="1" type="ORF">MBESOW_P3381</name>
</gene>
<dbReference type="AlphaFoldDB" id="A0A401J6B0"/>
<protein>
    <recommendedName>
        <fullName evidence="3">Glycosyltransferase</fullName>
    </recommendedName>
</protein>
<name>A0A401J6B0_SPHXE</name>
<evidence type="ECO:0008006" key="3">
    <source>
        <dbReference type="Google" id="ProtNLM"/>
    </source>
</evidence>
<accession>A0A401J6B0</accession>
<evidence type="ECO:0000313" key="2">
    <source>
        <dbReference type="Proteomes" id="UP000290975"/>
    </source>
</evidence>
<evidence type="ECO:0000313" key="1">
    <source>
        <dbReference type="EMBL" id="GBH32120.1"/>
    </source>
</evidence>
<dbReference type="RefSeq" id="WP_130754016.1">
    <property type="nucleotide sequence ID" value="NZ_BBQY01000023.1"/>
</dbReference>
<dbReference type="Gene3D" id="3.40.50.2000">
    <property type="entry name" value="Glycogen Phosphorylase B"/>
    <property type="match status" value="1"/>
</dbReference>
<dbReference type="SUPFAM" id="SSF53756">
    <property type="entry name" value="UDP-Glycosyltransferase/glycogen phosphorylase"/>
    <property type="match status" value="1"/>
</dbReference>
<comment type="caution">
    <text evidence="1">The sequence shown here is derived from an EMBL/GenBank/DDBJ whole genome shotgun (WGS) entry which is preliminary data.</text>
</comment>
<reference evidence="1 2" key="1">
    <citation type="submission" date="2014-12" db="EMBL/GenBank/DDBJ databases">
        <title>Whole genome sequencing of Sphingobium xenophagum OW59.</title>
        <authorList>
            <person name="Ohta Y."/>
            <person name="Nishi S."/>
            <person name="Hatada Y."/>
        </authorList>
    </citation>
    <scope>NUCLEOTIDE SEQUENCE [LARGE SCALE GENOMIC DNA]</scope>
    <source>
        <strain evidence="1 2">OW59</strain>
    </source>
</reference>
<proteinExistence type="predicted"/>